<dbReference type="Pfam" id="PF00439">
    <property type="entry name" value="Bromodomain"/>
    <property type="match status" value="1"/>
</dbReference>
<name>A0AAD5UUM3_9APHY</name>
<feature type="compositionally biased region" description="Basic and acidic residues" evidence="3">
    <location>
        <begin position="722"/>
        <end position="735"/>
    </location>
</feature>
<feature type="region of interest" description="Disordered" evidence="3">
    <location>
        <begin position="1"/>
        <end position="25"/>
    </location>
</feature>
<dbReference type="AlphaFoldDB" id="A0AAD5UUM3"/>
<reference evidence="5" key="1">
    <citation type="submission" date="2022-07" db="EMBL/GenBank/DDBJ databases">
        <title>Genome Sequence of Physisporinus lineatus.</title>
        <authorList>
            <person name="Buettner E."/>
        </authorList>
    </citation>
    <scope>NUCLEOTIDE SEQUENCE</scope>
    <source>
        <strain evidence="5">VT162</strain>
    </source>
</reference>
<dbReference type="PANTHER" id="PTHR22881:SF27">
    <property type="entry name" value="BROMODOMAIN CONTAINING 7_9"/>
    <property type="match status" value="1"/>
</dbReference>
<organism evidence="5 6">
    <name type="scientific">Meripilus lineatus</name>
    <dbReference type="NCBI Taxonomy" id="2056292"/>
    <lineage>
        <taxon>Eukaryota</taxon>
        <taxon>Fungi</taxon>
        <taxon>Dikarya</taxon>
        <taxon>Basidiomycota</taxon>
        <taxon>Agaricomycotina</taxon>
        <taxon>Agaricomycetes</taxon>
        <taxon>Polyporales</taxon>
        <taxon>Meripilaceae</taxon>
        <taxon>Meripilus</taxon>
    </lineage>
</organism>
<dbReference type="EMBL" id="JANAWD010000528">
    <property type="protein sequence ID" value="KAJ3478225.1"/>
    <property type="molecule type" value="Genomic_DNA"/>
</dbReference>
<dbReference type="SMART" id="SM00297">
    <property type="entry name" value="BROMO"/>
    <property type="match status" value="1"/>
</dbReference>
<dbReference type="GO" id="GO:0006357">
    <property type="term" value="P:regulation of transcription by RNA polymerase II"/>
    <property type="evidence" value="ECO:0007669"/>
    <property type="project" value="TreeGrafter"/>
</dbReference>
<evidence type="ECO:0000313" key="5">
    <source>
        <dbReference type="EMBL" id="KAJ3478225.1"/>
    </source>
</evidence>
<feature type="region of interest" description="Disordered" evidence="3">
    <location>
        <begin position="185"/>
        <end position="252"/>
    </location>
</feature>
<gene>
    <name evidence="5" type="ORF">NLI96_g9909</name>
</gene>
<dbReference type="CDD" id="cd04369">
    <property type="entry name" value="Bromodomain"/>
    <property type="match status" value="1"/>
</dbReference>
<feature type="compositionally biased region" description="Basic and acidic residues" evidence="3">
    <location>
        <begin position="187"/>
        <end position="210"/>
    </location>
</feature>
<feature type="compositionally biased region" description="Basic and acidic residues" evidence="3">
    <location>
        <begin position="705"/>
        <end position="715"/>
    </location>
</feature>
<evidence type="ECO:0000256" key="2">
    <source>
        <dbReference type="PROSITE-ProRule" id="PRU00035"/>
    </source>
</evidence>
<dbReference type="GO" id="GO:0006325">
    <property type="term" value="P:chromatin organization"/>
    <property type="evidence" value="ECO:0007669"/>
    <property type="project" value="UniProtKB-ARBA"/>
</dbReference>
<feature type="region of interest" description="Disordered" evidence="3">
    <location>
        <begin position="689"/>
        <end position="735"/>
    </location>
</feature>
<dbReference type="InterPro" id="IPR051831">
    <property type="entry name" value="Bromodomain_contain_prot"/>
</dbReference>
<dbReference type="Gene3D" id="1.20.920.10">
    <property type="entry name" value="Bromodomain-like"/>
    <property type="match status" value="1"/>
</dbReference>
<evidence type="ECO:0000259" key="4">
    <source>
        <dbReference type="PROSITE" id="PS50014"/>
    </source>
</evidence>
<sequence>MDDNDFPSNDNNHAGSSQNGTTRTGLTLILPPLNAVRALKGKKKAAKAAFQDVVPVKKTPRPIKLKPLKEVLTKLISQIKKKDDYAFFLNPVDSSQVQGYADIVKNPMDLGTMTTKVVNGKYRSLEEFATDLRLVTDNAKLFNPPGTIYYTEADRIEAWGLDHISKAAASVIEYETDWNIDIEHDEDTAIRDGGERDADKTTVDGDDNARGRSPSVASAQIPVQGSRKKGKKQPGMLSESLEDDGHLPGYRDGVGVFPPDSDWAELMLALKLKGTSRSHYKERMRMEKGGPPFAADGSIDYSEMEDPFTVLSTFLPEPLSKPLLNPLYPAIPPSASSSTSFPGSVALPLDRPLHEVRQPVAKKAPPGSITKVKRKHWTVSRNAAARRLKDRDEEDPVSTSGASREPEAVDHGSFAVLAGKLIEDARMTSADSTSADQLLEVIRQSLEGVPTSSTSDLTRGKPIEEYWAGWEHQADDYLKDVVYGGVDGYAYIRSLAEFVEPQPQSDEEMDQDDDKSACHSPGSLGMPLANWVSESIIDPLTEGRHRLLREIASHLDSSSLHRPTPLHPDLQAQLDRSLHTHPIVSSHLLFLSELRTQKLDMAALIRKPEELFLADESWSGAQYMEAQRKRIEKEREAALVASPEKGAADYLAFAIESHREAEKPTSLHETREVLEYALDHSADEIARFANRKVEPTDSPLDDGQTEIRPDERMDVDTEEQEPAGRPKDDEDSDMKRVRLNLLALAKRAPLDSIDKIPVDLVPPQIRHVVPTTEVPSNSSVM</sequence>
<evidence type="ECO:0000256" key="1">
    <source>
        <dbReference type="ARBA" id="ARBA00023117"/>
    </source>
</evidence>
<dbReference type="PROSITE" id="PS50014">
    <property type="entry name" value="BROMODOMAIN_2"/>
    <property type="match status" value="1"/>
</dbReference>
<keyword evidence="1 2" id="KW-0103">Bromodomain</keyword>
<feature type="domain" description="Bromo" evidence="4">
    <location>
        <begin position="80"/>
        <end position="150"/>
    </location>
</feature>
<accession>A0AAD5UUM3</accession>
<protein>
    <recommendedName>
        <fullName evidence="4">Bromo domain-containing protein</fullName>
    </recommendedName>
</protein>
<dbReference type="InterPro" id="IPR001487">
    <property type="entry name" value="Bromodomain"/>
</dbReference>
<dbReference type="PRINTS" id="PR00503">
    <property type="entry name" value="BROMODOMAIN"/>
</dbReference>
<evidence type="ECO:0000313" key="6">
    <source>
        <dbReference type="Proteomes" id="UP001212997"/>
    </source>
</evidence>
<keyword evidence="6" id="KW-1185">Reference proteome</keyword>
<comment type="caution">
    <text evidence="5">The sequence shown here is derived from an EMBL/GenBank/DDBJ whole genome shotgun (WGS) entry which is preliminary data.</text>
</comment>
<dbReference type="InterPro" id="IPR036427">
    <property type="entry name" value="Bromodomain-like_sf"/>
</dbReference>
<feature type="region of interest" description="Disordered" evidence="3">
    <location>
        <begin position="380"/>
        <end position="409"/>
    </location>
</feature>
<proteinExistence type="predicted"/>
<evidence type="ECO:0000256" key="3">
    <source>
        <dbReference type="SAM" id="MobiDB-lite"/>
    </source>
</evidence>
<dbReference type="GO" id="GO:0005634">
    <property type="term" value="C:nucleus"/>
    <property type="evidence" value="ECO:0007669"/>
    <property type="project" value="TreeGrafter"/>
</dbReference>
<dbReference type="PANTHER" id="PTHR22881">
    <property type="entry name" value="BROMODOMAIN CONTAINING PROTEIN"/>
    <property type="match status" value="1"/>
</dbReference>
<dbReference type="SUPFAM" id="SSF47370">
    <property type="entry name" value="Bromodomain"/>
    <property type="match status" value="1"/>
</dbReference>
<dbReference type="Proteomes" id="UP001212997">
    <property type="component" value="Unassembled WGS sequence"/>
</dbReference>